<organism evidence="4 5">
    <name type="scientific">Burkholderia latens</name>
    <dbReference type="NCBI Taxonomy" id="488446"/>
    <lineage>
        <taxon>Bacteria</taxon>
        <taxon>Pseudomonadati</taxon>
        <taxon>Pseudomonadota</taxon>
        <taxon>Betaproteobacteria</taxon>
        <taxon>Burkholderiales</taxon>
        <taxon>Burkholderiaceae</taxon>
        <taxon>Burkholderia</taxon>
        <taxon>Burkholderia cepacia complex</taxon>
    </lineage>
</organism>
<dbReference type="AlphaFoldDB" id="A0A6H9T4U3"/>
<evidence type="ECO:0000259" key="3">
    <source>
        <dbReference type="PROSITE" id="PS51903"/>
    </source>
</evidence>
<dbReference type="RefSeq" id="WP_151068072.1">
    <property type="nucleotide sequence ID" value="NZ_VZOJ01000131.1"/>
</dbReference>
<dbReference type="EMBL" id="VZOJ01000131">
    <property type="protein sequence ID" value="KAB0632425.1"/>
    <property type="molecule type" value="Genomic_DNA"/>
</dbReference>
<evidence type="ECO:0000313" key="4">
    <source>
        <dbReference type="EMBL" id="KAB0632425.1"/>
    </source>
</evidence>
<dbReference type="Pfam" id="PF02861">
    <property type="entry name" value="Clp_N"/>
    <property type="match status" value="1"/>
</dbReference>
<keyword evidence="2" id="KW-0677">Repeat</keyword>
<dbReference type="PROSITE" id="PS51903">
    <property type="entry name" value="CLP_R"/>
    <property type="match status" value="1"/>
</dbReference>
<keyword evidence="5" id="KW-1185">Reference proteome</keyword>
<comment type="caution">
    <text evidence="4">The sequence shown here is derived from an EMBL/GenBank/DDBJ whole genome shotgun (WGS) entry which is preliminary data.</text>
</comment>
<keyword evidence="4" id="KW-0547">Nucleotide-binding</keyword>
<protein>
    <submittedName>
        <fullName evidence="4">ATP-dependent Clp protease ATP-binding subunit</fullName>
    </submittedName>
</protein>
<keyword evidence="4" id="KW-0645">Protease</keyword>
<dbReference type="InterPro" id="IPR036628">
    <property type="entry name" value="Clp_N_dom_sf"/>
</dbReference>
<keyword evidence="4" id="KW-0067">ATP-binding</keyword>
<dbReference type="Proteomes" id="UP000430232">
    <property type="component" value="Unassembled WGS sequence"/>
</dbReference>
<dbReference type="GO" id="GO:0006508">
    <property type="term" value="P:proteolysis"/>
    <property type="evidence" value="ECO:0007669"/>
    <property type="project" value="UniProtKB-KW"/>
</dbReference>
<dbReference type="SUPFAM" id="SSF81923">
    <property type="entry name" value="Double Clp-N motif"/>
    <property type="match status" value="1"/>
</dbReference>
<sequence length="239" mass="25749">MARLACEICGVRPATIRLEMLQNGRRRALDVCDYHYAQLTRHQRAFSPLESLFGLGAARSDAPPAGGVPWPDAAAVESAEHAGIVQFFSDLARDMLQRSAERAARAGRHEVDTEHLLYELADNPTVAELLAGFGIDAAGLRSRIDAQLPHAERAQAYTPPDISVSPRLKGALERAFIASRQLGHRYVGPEHLLIGLAEVPDSFAGQLLVRGGVDADALRRRTLAAVGARPRPDGAAQPS</sequence>
<accession>A0A6H9T4U3</accession>
<dbReference type="Gene3D" id="1.10.1780.10">
    <property type="entry name" value="Clp, N-terminal domain"/>
    <property type="match status" value="1"/>
</dbReference>
<keyword evidence="4" id="KW-0378">Hydrolase</keyword>
<gene>
    <name evidence="4" type="ORF">F7R21_29535</name>
</gene>
<evidence type="ECO:0000313" key="5">
    <source>
        <dbReference type="Proteomes" id="UP000430232"/>
    </source>
</evidence>
<proteinExistence type="inferred from homology"/>
<evidence type="ECO:0000256" key="1">
    <source>
        <dbReference type="ARBA" id="ARBA00008675"/>
    </source>
</evidence>
<feature type="non-terminal residue" evidence="4">
    <location>
        <position position="239"/>
    </location>
</feature>
<dbReference type="GO" id="GO:0008233">
    <property type="term" value="F:peptidase activity"/>
    <property type="evidence" value="ECO:0007669"/>
    <property type="project" value="UniProtKB-KW"/>
</dbReference>
<comment type="similarity">
    <text evidence="1">Belongs to the ClpA/ClpB family.</text>
</comment>
<feature type="domain" description="Clp R" evidence="3">
    <location>
        <begin position="84"/>
        <end position="228"/>
    </location>
</feature>
<dbReference type="InterPro" id="IPR004176">
    <property type="entry name" value="Clp_R_N"/>
</dbReference>
<dbReference type="OrthoDB" id="9803641at2"/>
<reference evidence="4 5" key="1">
    <citation type="submission" date="2019-09" db="EMBL/GenBank/DDBJ databases">
        <title>Draft genome sequences of 48 bacterial type strains from the CCUG.</title>
        <authorList>
            <person name="Tunovic T."/>
            <person name="Pineiro-Iglesias B."/>
            <person name="Unosson C."/>
            <person name="Inganas E."/>
            <person name="Ohlen M."/>
            <person name="Cardew S."/>
            <person name="Jensie-Markopoulos S."/>
            <person name="Salva-Serra F."/>
            <person name="Jaen-Luchoro D."/>
            <person name="Karlsson R."/>
            <person name="Svensson-Stadler L."/>
            <person name="Chun J."/>
            <person name="Moore E."/>
        </authorList>
    </citation>
    <scope>NUCLEOTIDE SEQUENCE [LARGE SCALE GENOMIC DNA]</scope>
    <source>
        <strain evidence="4 5">CCUG 54555</strain>
    </source>
</reference>
<dbReference type="GO" id="GO:0005524">
    <property type="term" value="F:ATP binding"/>
    <property type="evidence" value="ECO:0007669"/>
    <property type="project" value="UniProtKB-KW"/>
</dbReference>
<evidence type="ECO:0000256" key="2">
    <source>
        <dbReference type="PROSITE-ProRule" id="PRU01251"/>
    </source>
</evidence>
<name>A0A6H9T4U3_9BURK</name>